<dbReference type="KEGG" id="tbi:Tbis_2166"/>
<dbReference type="Gene3D" id="3.40.50.300">
    <property type="entry name" value="P-loop containing nucleotide triphosphate hydrolases"/>
    <property type="match status" value="2"/>
</dbReference>
<dbReference type="Proteomes" id="UP000006640">
    <property type="component" value="Chromosome"/>
</dbReference>
<feature type="coiled-coil region" evidence="4">
    <location>
        <begin position="508"/>
        <end position="621"/>
    </location>
</feature>
<dbReference type="Pfam" id="PF13476">
    <property type="entry name" value="AAA_23"/>
    <property type="match status" value="1"/>
</dbReference>
<dbReference type="EMBL" id="CP001874">
    <property type="protein sequence ID" value="ADG88877.1"/>
    <property type="molecule type" value="Genomic_DNA"/>
</dbReference>
<evidence type="ECO:0000256" key="3">
    <source>
        <dbReference type="ARBA" id="ARBA00013368"/>
    </source>
</evidence>
<dbReference type="PANTHER" id="PTHR32114:SF2">
    <property type="entry name" value="ABC TRANSPORTER ABCH.3"/>
    <property type="match status" value="1"/>
</dbReference>
<comment type="similarity">
    <text evidence="1">Belongs to the SMC family. SbcC subfamily.</text>
</comment>
<evidence type="ECO:0000256" key="1">
    <source>
        <dbReference type="ARBA" id="ARBA00006930"/>
    </source>
</evidence>
<accession>D6Y2M8</accession>
<name>D6Y2M8_THEBD</name>
<evidence type="ECO:0000313" key="7">
    <source>
        <dbReference type="EMBL" id="ADG88877.1"/>
    </source>
</evidence>
<dbReference type="eggNOG" id="COG0419">
    <property type="taxonomic scope" value="Bacteria"/>
</dbReference>
<keyword evidence="4" id="KW-0175">Coiled coil</keyword>
<dbReference type="PANTHER" id="PTHR32114">
    <property type="entry name" value="ABC TRANSPORTER ABCH.3"/>
    <property type="match status" value="1"/>
</dbReference>
<dbReference type="InterPro" id="IPR038729">
    <property type="entry name" value="Rad50/SbcC_AAA"/>
</dbReference>
<dbReference type="RefSeq" id="WP_013132410.1">
    <property type="nucleotide sequence ID" value="NC_014165.1"/>
</dbReference>
<evidence type="ECO:0000313" key="8">
    <source>
        <dbReference type="Proteomes" id="UP000006640"/>
    </source>
</evidence>
<evidence type="ECO:0000259" key="6">
    <source>
        <dbReference type="Pfam" id="PF13476"/>
    </source>
</evidence>
<feature type="coiled-coil region" evidence="4">
    <location>
        <begin position="742"/>
        <end position="797"/>
    </location>
</feature>
<sequence length="1249" mass="135558">MRLHLLRLTAFGSFPGTEEVDFDALSEAGLFLIHGPTGAGKTTVLDAVCFALYGRVPGQRDKARSLRCDHAPPGRGPVVELEVTIRDRRFRITRSPAWLRPKQRGTGLVEEKAKTRVEELTPAGWTARTTRSDEAGHLIGELLGMNADQFCQVAMLPQGEFARFLRADGEERRRLLERLFSVRIYTEVERWLAERRTETGREQQEAWREVESVIDRMRGAAGPELLAALPETADPAGDPLGWSAALLAAAAEAVAATGAEEQRSADALASARAALEAGREVAERRRRYEAALARRDELALAAEERSDLESMLDEAARADRVSPLIRLAEQRAEAAAKARQLAGDAIGRAGPLIGPAAGAADLERLERERRAEAARLEQLLPEEARLTAVRGDLAAARERLTELAAEEARLAERRAELPDELARAEERLAESRLAAARIPGLAANRDAAAAALAAVRRRDELAAALAEARRAEADALAALPEPAGPDPGRSLAELERARRDELVKLEERAAEEARLAEITARLAGLRREIAEAAEEEAAVRADLTGLPDELKRAEERLARARAAAARLPGLEAECRRAAERLAAAQDRDRLAAELAEAERARQAAVDRAQEARDRFQEIRQARIEGMAGELARELTPGEPCPVCGSPDHPAPAAPADAAPTAEDEQRAQDEFEAARRAREEAERRVASMRARLDEVTRRAEGRGTAEAAALLAAAEEAMAAEREAAAAEPELAAEATELAARLDRLRATAEVLGRRLAEHRAQERDLAAEHARLAARLAEALGEDRDVRARRERLERELGLLTAAADAVAAARAAEEAYRQARAAVPEGAEEEAARRALEEADKALESANTLAAEESALAEERRRLAEELATVEERARRLAIETAETRTRLERLTEEEARLTGLLDEHRGEDPSLAARLERITAETALLRDAAEAVERARLAEQERERAAAEAEAAAAEAGFRGVADAKAAIRTEAEREEMAERLRRFDAEQAAIEAELADPELAAAAAGPAPDLAALEQEHERAEREHAERVSARDRARSRLDQLTDLAAELEAAHRRYLPAAERHRLARRMAELTGGTSPDNRYHMRLSSYVLGERLRQVVDAANDRLDRMSGGRYLLEHDLGRVAGDRGRSGGGLALRVLDGWTGAARDPATLSGGESFIASLALALGLADVVAAEAGGPEIGTLFVDEGFGTLDEETLDDVLDILDGLREGGRTVGIVSHVAELRLRIPARLQVVKGRSGSRLVHA</sequence>
<dbReference type="GO" id="GO:0016887">
    <property type="term" value="F:ATP hydrolysis activity"/>
    <property type="evidence" value="ECO:0007669"/>
    <property type="project" value="InterPro"/>
</dbReference>
<dbReference type="OrthoDB" id="9795626at2"/>
<comment type="subunit">
    <text evidence="2">Heterodimer of SbcC and SbcD.</text>
</comment>
<dbReference type="InterPro" id="IPR027417">
    <property type="entry name" value="P-loop_NTPase"/>
</dbReference>
<dbReference type="STRING" id="469371.Tbis_2166"/>
<keyword evidence="8" id="KW-1185">Reference proteome</keyword>
<evidence type="ECO:0000256" key="2">
    <source>
        <dbReference type="ARBA" id="ARBA00011322"/>
    </source>
</evidence>
<organism evidence="7 8">
    <name type="scientific">Thermobispora bispora (strain ATCC 19993 / DSM 43833 / CBS 139.67 / JCM 10125 / KCTC 9307 / NBRC 14880 / R51)</name>
    <dbReference type="NCBI Taxonomy" id="469371"/>
    <lineage>
        <taxon>Bacteria</taxon>
        <taxon>Bacillati</taxon>
        <taxon>Actinomycetota</taxon>
        <taxon>Actinomycetes</taxon>
        <taxon>Streptosporangiales</taxon>
        <taxon>Streptosporangiaceae</taxon>
        <taxon>Thermobispora</taxon>
    </lineage>
</organism>
<feature type="region of interest" description="Disordered" evidence="5">
    <location>
        <begin position="644"/>
        <end position="671"/>
    </location>
</feature>
<dbReference type="Pfam" id="PF13558">
    <property type="entry name" value="SbcC_Walker_B"/>
    <property type="match status" value="1"/>
</dbReference>
<proteinExistence type="inferred from homology"/>
<dbReference type="AlphaFoldDB" id="D6Y2M8"/>
<evidence type="ECO:0000256" key="5">
    <source>
        <dbReference type="SAM" id="MobiDB-lite"/>
    </source>
</evidence>
<dbReference type="GO" id="GO:0006302">
    <property type="term" value="P:double-strand break repair"/>
    <property type="evidence" value="ECO:0007669"/>
    <property type="project" value="InterPro"/>
</dbReference>
<protein>
    <recommendedName>
        <fullName evidence="3">Nuclease SbcCD subunit C</fullName>
    </recommendedName>
</protein>
<gene>
    <name evidence="7" type="ordered locus">Tbis_2166</name>
</gene>
<feature type="domain" description="Rad50/SbcC-type AAA" evidence="6">
    <location>
        <begin position="6"/>
        <end position="180"/>
    </location>
</feature>
<dbReference type="HOGENOM" id="CLU_004785_2_0_11"/>
<dbReference type="SUPFAM" id="SSF52540">
    <property type="entry name" value="P-loop containing nucleoside triphosphate hydrolases"/>
    <property type="match status" value="1"/>
</dbReference>
<feature type="region of interest" description="Disordered" evidence="5">
    <location>
        <begin position="1019"/>
        <end position="1038"/>
    </location>
</feature>
<feature type="coiled-coil region" evidence="4">
    <location>
        <begin position="359"/>
        <end position="413"/>
    </location>
</feature>
<evidence type="ECO:0000256" key="4">
    <source>
        <dbReference type="SAM" id="Coils"/>
    </source>
</evidence>
<reference evidence="7 8" key="1">
    <citation type="submission" date="2010-01" db="EMBL/GenBank/DDBJ databases">
        <title>The complete genome of Thermobispora bispora DSM 43833.</title>
        <authorList>
            <consortium name="US DOE Joint Genome Institute (JGI-PGF)"/>
            <person name="Lucas S."/>
            <person name="Copeland A."/>
            <person name="Lapidus A."/>
            <person name="Glavina del Rio T."/>
            <person name="Dalin E."/>
            <person name="Tice H."/>
            <person name="Bruce D."/>
            <person name="Goodwin L."/>
            <person name="Pitluck S."/>
            <person name="Kyrpides N."/>
            <person name="Mavromatis K."/>
            <person name="Ivanova N."/>
            <person name="Mikhailova N."/>
            <person name="Chertkov O."/>
            <person name="Brettin T."/>
            <person name="Detter J.C."/>
            <person name="Han C."/>
            <person name="Larimer F."/>
            <person name="Land M."/>
            <person name="Hauser L."/>
            <person name="Markowitz V."/>
            <person name="Cheng J.-F."/>
            <person name="Hugenholtz P."/>
            <person name="Woyke T."/>
            <person name="Wu D."/>
            <person name="Jando M."/>
            <person name="Schneider S."/>
            <person name="Klenk H.-P."/>
            <person name="Eisen J.A."/>
        </authorList>
    </citation>
    <scope>NUCLEOTIDE SEQUENCE [LARGE SCALE GENOMIC DNA]</scope>
    <source>
        <strain evidence="8">ATCC 19993 / DSM 43833 / CBS 139.67 / JCM 10125 / KCTC 9307 / NBRC 14880 / R51</strain>
    </source>
</reference>